<dbReference type="InterPro" id="IPR000719">
    <property type="entry name" value="Prot_kinase_dom"/>
</dbReference>
<evidence type="ECO:0000259" key="8">
    <source>
        <dbReference type="PROSITE" id="PS50011"/>
    </source>
</evidence>
<comment type="similarity">
    <text evidence="7">Belongs to the protein kinase superfamily.</text>
</comment>
<keyword evidence="1 7" id="KW-0723">Serine/threonine-protein kinase</keyword>
<evidence type="ECO:0000256" key="1">
    <source>
        <dbReference type="ARBA" id="ARBA00022527"/>
    </source>
</evidence>
<dbReference type="GO" id="GO:0004674">
    <property type="term" value="F:protein serine/threonine kinase activity"/>
    <property type="evidence" value="ECO:0007669"/>
    <property type="project" value="UniProtKB-KW"/>
</dbReference>
<dbReference type="InterPro" id="IPR051681">
    <property type="entry name" value="Ser/Thr_Kinases-Pseudokinases"/>
</dbReference>
<evidence type="ECO:0000256" key="2">
    <source>
        <dbReference type="ARBA" id="ARBA00022679"/>
    </source>
</evidence>
<dbReference type="CDD" id="cd13999">
    <property type="entry name" value="STKc_MAP3K-like"/>
    <property type="match status" value="1"/>
</dbReference>
<feature type="domain" description="Protein kinase" evidence="8">
    <location>
        <begin position="63"/>
        <end position="350"/>
    </location>
</feature>
<comment type="caution">
    <text evidence="9">The sequence shown here is derived from an EMBL/GenBank/DDBJ whole genome shotgun (WGS) entry which is preliminary data.</text>
</comment>
<dbReference type="Proteomes" id="UP001408789">
    <property type="component" value="Unassembled WGS sequence"/>
</dbReference>
<keyword evidence="4" id="KW-0418">Kinase</keyword>
<proteinExistence type="inferred from homology"/>
<dbReference type="InterPro" id="IPR017441">
    <property type="entry name" value="Protein_kinase_ATP_BS"/>
</dbReference>
<keyword evidence="10" id="KW-1185">Reference proteome</keyword>
<gene>
    <name evidence="9" type="ORF">SSX86_015884</name>
</gene>
<evidence type="ECO:0000256" key="7">
    <source>
        <dbReference type="RuleBase" id="RU000304"/>
    </source>
</evidence>
<dbReference type="PIRSF" id="PIRSF000654">
    <property type="entry name" value="Integrin-linked_kinase"/>
    <property type="match status" value="1"/>
</dbReference>
<dbReference type="PROSITE" id="PS00107">
    <property type="entry name" value="PROTEIN_KINASE_ATP"/>
    <property type="match status" value="1"/>
</dbReference>
<evidence type="ECO:0000256" key="3">
    <source>
        <dbReference type="ARBA" id="ARBA00022741"/>
    </source>
</evidence>
<keyword evidence="5 6" id="KW-0067">ATP-binding</keyword>
<dbReference type="GO" id="GO:0005886">
    <property type="term" value="C:plasma membrane"/>
    <property type="evidence" value="ECO:0007669"/>
    <property type="project" value="TreeGrafter"/>
</dbReference>
<accession>A0AAP0D299</accession>
<dbReference type="InterPro" id="IPR011009">
    <property type="entry name" value="Kinase-like_dom_sf"/>
</dbReference>
<dbReference type="EMBL" id="JBCNJP010000017">
    <property type="protein sequence ID" value="KAK9064502.1"/>
    <property type="molecule type" value="Genomic_DNA"/>
</dbReference>
<dbReference type="InterPro" id="IPR001245">
    <property type="entry name" value="Ser-Thr/Tyr_kinase_cat_dom"/>
</dbReference>
<feature type="binding site" evidence="6">
    <location>
        <position position="90"/>
    </location>
    <ligand>
        <name>ATP</name>
        <dbReference type="ChEBI" id="CHEBI:30616"/>
    </ligand>
</feature>
<dbReference type="PANTHER" id="PTHR44329:SF290">
    <property type="entry name" value="PROTEIN KINASE DOMAIN-CONTAINING PROTEIN"/>
    <property type="match status" value="1"/>
</dbReference>
<evidence type="ECO:0000313" key="9">
    <source>
        <dbReference type="EMBL" id="KAK9064502.1"/>
    </source>
</evidence>
<keyword evidence="3 6" id="KW-0547">Nucleotide-binding</keyword>
<dbReference type="GO" id="GO:0005524">
    <property type="term" value="F:ATP binding"/>
    <property type="evidence" value="ECO:0007669"/>
    <property type="project" value="UniProtKB-UniRule"/>
</dbReference>
<evidence type="ECO:0000256" key="4">
    <source>
        <dbReference type="ARBA" id="ARBA00022777"/>
    </source>
</evidence>
<sequence length="370" mass="42795">MEEPQKVIDIMNLQITDHKNHFLRSLKSCHHQFNRAQDHDRIITSQRERQQQQWQETIDPHKLVLGKVIGRGAFGVVHKGSYHGQTVAVKVLDFGNKGVTEASVESMKNDFMKEVSLWQQLDHPNVTKVYMFDVHIMIGATMSMKTDSSPKNKKSKGESNLCIVSDYVKGGSLRSYLFKNHRKKLPLKIVFQFALDIAKGLTYLHSKKIIHRDVKPDNILIDTHYKLKLVDFGESTFESLELLYINGEIGTRGYMAPEIVSRKPYGHRCDVYSFGICLWEIYCCDMAYTYDLDNLTADIYKEMRPSIPVNCPRSLARLMQQCWDTDPRKRPEMKDVVVELEDIMKSEGWLILSEDYNGAYSCFGFLNHSR</sequence>
<keyword evidence="2" id="KW-0808">Transferase</keyword>
<dbReference type="PANTHER" id="PTHR44329">
    <property type="entry name" value="SERINE/THREONINE-PROTEIN KINASE TNNI3K-RELATED"/>
    <property type="match status" value="1"/>
</dbReference>
<dbReference type="SMART" id="SM00220">
    <property type="entry name" value="S_TKc"/>
    <property type="match status" value="1"/>
</dbReference>
<evidence type="ECO:0000256" key="6">
    <source>
        <dbReference type="PROSITE-ProRule" id="PRU10141"/>
    </source>
</evidence>
<reference evidence="9 10" key="1">
    <citation type="submission" date="2024-04" db="EMBL/GenBank/DDBJ databases">
        <title>The reference genome of an endangered Asteraceae, Deinandra increscens subsp. villosa, native to the Central Coast of California.</title>
        <authorList>
            <person name="Guilliams M."/>
            <person name="Hasenstab-Lehman K."/>
            <person name="Meyer R."/>
            <person name="Mcevoy S."/>
        </authorList>
    </citation>
    <scope>NUCLEOTIDE SEQUENCE [LARGE SCALE GENOMIC DNA]</scope>
    <source>
        <tissue evidence="9">Leaf</tissue>
    </source>
</reference>
<protein>
    <recommendedName>
        <fullName evidence="8">Protein kinase domain-containing protein</fullName>
    </recommendedName>
</protein>
<evidence type="ECO:0000313" key="10">
    <source>
        <dbReference type="Proteomes" id="UP001408789"/>
    </source>
</evidence>
<evidence type="ECO:0000256" key="5">
    <source>
        <dbReference type="ARBA" id="ARBA00022840"/>
    </source>
</evidence>
<dbReference type="Pfam" id="PF00069">
    <property type="entry name" value="Pkinase"/>
    <property type="match status" value="1"/>
</dbReference>
<dbReference type="Gene3D" id="1.10.510.10">
    <property type="entry name" value="Transferase(Phosphotransferase) domain 1"/>
    <property type="match status" value="1"/>
</dbReference>
<dbReference type="InterPro" id="IPR008271">
    <property type="entry name" value="Ser/Thr_kinase_AS"/>
</dbReference>
<organism evidence="9 10">
    <name type="scientific">Deinandra increscens subsp. villosa</name>
    <dbReference type="NCBI Taxonomy" id="3103831"/>
    <lineage>
        <taxon>Eukaryota</taxon>
        <taxon>Viridiplantae</taxon>
        <taxon>Streptophyta</taxon>
        <taxon>Embryophyta</taxon>
        <taxon>Tracheophyta</taxon>
        <taxon>Spermatophyta</taxon>
        <taxon>Magnoliopsida</taxon>
        <taxon>eudicotyledons</taxon>
        <taxon>Gunneridae</taxon>
        <taxon>Pentapetalae</taxon>
        <taxon>asterids</taxon>
        <taxon>campanulids</taxon>
        <taxon>Asterales</taxon>
        <taxon>Asteraceae</taxon>
        <taxon>Asteroideae</taxon>
        <taxon>Heliantheae alliance</taxon>
        <taxon>Madieae</taxon>
        <taxon>Madiinae</taxon>
        <taxon>Deinandra</taxon>
    </lineage>
</organism>
<dbReference type="PROSITE" id="PS50011">
    <property type="entry name" value="PROTEIN_KINASE_DOM"/>
    <property type="match status" value="1"/>
</dbReference>
<dbReference type="SUPFAM" id="SSF56112">
    <property type="entry name" value="Protein kinase-like (PK-like)"/>
    <property type="match status" value="1"/>
</dbReference>
<dbReference type="PRINTS" id="PR00109">
    <property type="entry name" value="TYRKINASE"/>
</dbReference>
<dbReference type="AlphaFoldDB" id="A0AAP0D299"/>
<dbReference type="Gene3D" id="3.30.200.20">
    <property type="entry name" value="Phosphorylase Kinase, domain 1"/>
    <property type="match status" value="1"/>
</dbReference>
<dbReference type="PROSITE" id="PS00108">
    <property type="entry name" value="PROTEIN_KINASE_ST"/>
    <property type="match status" value="1"/>
</dbReference>
<name>A0AAP0D299_9ASTR</name>